<evidence type="ECO:0000313" key="1">
    <source>
        <dbReference type="EMBL" id="KAH3787918.1"/>
    </source>
</evidence>
<accession>A0A9D4EYR1</accession>
<dbReference type="AlphaFoldDB" id="A0A9D4EYR1"/>
<dbReference type="EMBL" id="JAIWYP010000008">
    <property type="protein sequence ID" value="KAH3787918.1"/>
    <property type="molecule type" value="Genomic_DNA"/>
</dbReference>
<sequence length="71" mass="8392">MVSAIQNEVHEFDHSKRLTVDLTLFKDKSLEDFVTTKLIQLLKLPQDRDDFRQAHHRLFPDSRKQTLSGQQ</sequence>
<comment type="caution">
    <text evidence="1">The sequence shown here is derived from an EMBL/GenBank/DDBJ whole genome shotgun (WGS) entry which is preliminary data.</text>
</comment>
<dbReference type="Proteomes" id="UP000828390">
    <property type="component" value="Unassembled WGS sequence"/>
</dbReference>
<organism evidence="1 2">
    <name type="scientific">Dreissena polymorpha</name>
    <name type="common">Zebra mussel</name>
    <name type="synonym">Mytilus polymorpha</name>
    <dbReference type="NCBI Taxonomy" id="45954"/>
    <lineage>
        <taxon>Eukaryota</taxon>
        <taxon>Metazoa</taxon>
        <taxon>Spiralia</taxon>
        <taxon>Lophotrochozoa</taxon>
        <taxon>Mollusca</taxon>
        <taxon>Bivalvia</taxon>
        <taxon>Autobranchia</taxon>
        <taxon>Heteroconchia</taxon>
        <taxon>Euheterodonta</taxon>
        <taxon>Imparidentia</taxon>
        <taxon>Neoheterodontei</taxon>
        <taxon>Myida</taxon>
        <taxon>Dreissenoidea</taxon>
        <taxon>Dreissenidae</taxon>
        <taxon>Dreissena</taxon>
    </lineage>
</organism>
<proteinExistence type="predicted"/>
<reference evidence="1" key="1">
    <citation type="journal article" date="2019" name="bioRxiv">
        <title>The Genome of the Zebra Mussel, Dreissena polymorpha: A Resource for Invasive Species Research.</title>
        <authorList>
            <person name="McCartney M.A."/>
            <person name="Auch B."/>
            <person name="Kono T."/>
            <person name="Mallez S."/>
            <person name="Zhang Y."/>
            <person name="Obille A."/>
            <person name="Becker A."/>
            <person name="Abrahante J.E."/>
            <person name="Garbe J."/>
            <person name="Badalamenti J.P."/>
            <person name="Herman A."/>
            <person name="Mangelson H."/>
            <person name="Liachko I."/>
            <person name="Sullivan S."/>
            <person name="Sone E.D."/>
            <person name="Koren S."/>
            <person name="Silverstein K.A.T."/>
            <person name="Beckman K.B."/>
            <person name="Gohl D.M."/>
        </authorList>
    </citation>
    <scope>NUCLEOTIDE SEQUENCE</scope>
    <source>
        <strain evidence="1">Duluth1</strain>
        <tissue evidence="1">Whole animal</tissue>
    </source>
</reference>
<protein>
    <submittedName>
        <fullName evidence="1">Uncharacterized protein</fullName>
    </submittedName>
</protein>
<keyword evidence="2" id="KW-1185">Reference proteome</keyword>
<evidence type="ECO:0000313" key="2">
    <source>
        <dbReference type="Proteomes" id="UP000828390"/>
    </source>
</evidence>
<name>A0A9D4EYR1_DREPO</name>
<gene>
    <name evidence="1" type="ORF">DPMN_166049</name>
</gene>
<reference evidence="1" key="2">
    <citation type="submission" date="2020-11" db="EMBL/GenBank/DDBJ databases">
        <authorList>
            <person name="McCartney M.A."/>
            <person name="Auch B."/>
            <person name="Kono T."/>
            <person name="Mallez S."/>
            <person name="Becker A."/>
            <person name="Gohl D.M."/>
            <person name="Silverstein K.A.T."/>
            <person name="Koren S."/>
            <person name="Bechman K.B."/>
            <person name="Herman A."/>
            <person name="Abrahante J.E."/>
            <person name="Garbe J."/>
        </authorList>
    </citation>
    <scope>NUCLEOTIDE SEQUENCE</scope>
    <source>
        <strain evidence="1">Duluth1</strain>
        <tissue evidence="1">Whole animal</tissue>
    </source>
</reference>